<evidence type="ECO:0000313" key="5">
    <source>
        <dbReference type="Proteomes" id="UP000663937"/>
    </source>
</evidence>
<dbReference type="InterPro" id="IPR049492">
    <property type="entry name" value="BD-FAE-like_dom"/>
</dbReference>
<dbReference type="GO" id="GO:0016787">
    <property type="term" value="F:hydrolase activity"/>
    <property type="evidence" value="ECO:0007669"/>
    <property type="project" value="UniProtKB-KW"/>
</dbReference>
<evidence type="ECO:0000256" key="2">
    <source>
        <dbReference type="SAM" id="MobiDB-lite"/>
    </source>
</evidence>
<evidence type="ECO:0000259" key="3">
    <source>
        <dbReference type="Pfam" id="PF20434"/>
    </source>
</evidence>
<evidence type="ECO:0000313" key="4">
    <source>
        <dbReference type="EMBL" id="QTE29833.1"/>
    </source>
</evidence>
<dbReference type="InterPro" id="IPR029058">
    <property type="entry name" value="AB_hydrolase_fold"/>
</dbReference>
<reference evidence="4" key="1">
    <citation type="submission" date="2021-03" db="EMBL/GenBank/DDBJ databases">
        <title>Pengzhenrongella sicca gen. nov., sp. nov., a new member of suborder Micrococcineae isolated from High-Arctic tundra soil.</title>
        <authorList>
            <person name="Peng F."/>
        </authorList>
    </citation>
    <scope>NUCLEOTIDE SEQUENCE</scope>
    <source>
        <strain evidence="4">LRZ-2</strain>
    </source>
</reference>
<name>A0A8A4ZFW7_9MICO</name>
<dbReference type="Proteomes" id="UP000663937">
    <property type="component" value="Chromosome"/>
</dbReference>
<dbReference type="EMBL" id="CP071868">
    <property type="protein sequence ID" value="QTE29833.1"/>
    <property type="molecule type" value="Genomic_DNA"/>
</dbReference>
<dbReference type="KEGG" id="psic:J4E96_02015"/>
<dbReference type="SUPFAM" id="SSF53474">
    <property type="entry name" value="alpha/beta-Hydrolases"/>
    <property type="match status" value="1"/>
</dbReference>
<dbReference type="AlphaFoldDB" id="A0A8A4ZFW7"/>
<dbReference type="PANTHER" id="PTHR48081:SF33">
    <property type="entry name" value="KYNURENINE FORMAMIDASE"/>
    <property type="match status" value="1"/>
</dbReference>
<accession>A0A8A4ZFW7</accession>
<gene>
    <name evidence="4" type="ORF">J4E96_02015</name>
</gene>
<dbReference type="Gene3D" id="3.40.50.1820">
    <property type="entry name" value="alpha/beta hydrolase"/>
    <property type="match status" value="1"/>
</dbReference>
<dbReference type="PROSITE" id="PS51257">
    <property type="entry name" value="PROKAR_LIPOPROTEIN"/>
    <property type="match status" value="1"/>
</dbReference>
<feature type="compositionally biased region" description="Low complexity" evidence="2">
    <location>
        <begin position="43"/>
        <end position="58"/>
    </location>
</feature>
<proteinExistence type="predicted"/>
<dbReference type="RefSeq" id="WP_227424139.1">
    <property type="nucleotide sequence ID" value="NZ_CP071868.1"/>
</dbReference>
<protein>
    <submittedName>
        <fullName evidence="4">Alpha/beta fold hydrolase</fullName>
    </submittedName>
</protein>
<keyword evidence="1 4" id="KW-0378">Hydrolase</keyword>
<dbReference type="PANTHER" id="PTHR48081">
    <property type="entry name" value="AB HYDROLASE SUPERFAMILY PROTEIN C4A8.06C"/>
    <property type="match status" value="1"/>
</dbReference>
<keyword evidence="5" id="KW-1185">Reference proteome</keyword>
<feature type="domain" description="BD-FAE-like" evidence="3">
    <location>
        <begin position="71"/>
        <end position="276"/>
    </location>
</feature>
<feature type="region of interest" description="Disordered" evidence="2">
    <location>
        <begin position="33"/>
        <end position="63"/>
    </location>
</feature>
<organism evidence="4 5">
    <name type="scientific">Pengzhenrongella sicca</name>
    <dbReference type="NCBI Taxonomy" id="2819238"/>
    <lineage>
        <taxon>Bacteria</taxon>
        <taxon>Bacillati</taxon>
        <taxon>Actinomycetota</taxon>
        <taxon>Actinomycetes</taxon>
        <taxon>Micrococcales</taxon>
        <taxon>Pengzhenrongella</taxon>
    </lineage>
</organism>
<feature type="compositionally biased region" description="Gly residues" evidence="2">
    <location>
        <begin position="33"/>
        <end position="42"/>
    </location>
</feature>
<dbReference type="Pfam" id="PF20434">
    <property type="entry name" value="BD-FAE"/>
    <property type="match status" value="1"/>
</dbReference>
<evidence type="ECO:0000256" key="1">
    <source>
        <dbReference type="ARBA" id="ARBA00022801"/>
    </source>
</evidence>
<dbReference type="InterPro" id="IPR050300">
    <property type="entry name" value="GDXG_lipolytic_enzyme"/>
</dbReference>
<sequence>MEQRQPFPPGGPARATAVVAGALALAVVAGCGGGAAESGADGGTPSSTAGSASAARPPSRTEDYLPGLAADVWEPAASGAGTGTTVVLIPGGSWVSANRGGLAPLASTLADAGITVVSATYRTSADDAYFPTPLEDVRCAVSYAATQSPGRIVVLGHSAGANLAALAALVPSDASAAGASPSDAGTADASTATACPYPASAADAAVGLAGPYDVRELPSIAVSLFGASAEDEPDAWEDGNPLRQAGERPEVPVLLLHGDADALVPVELTTDFAAALAGGGHAVTVEVVSGADHSSIYQPGVAADTLLEWIAALP</sequence>